<name>A0ABW7XLM4_9MICO</name>
<sequence length="112" mass="11595">MLGGTLAAGGGAGRPVPWPPFGVSLDEAFTGTSGDASEGALDAAFVDAFGAPLDLSSLMPFDIPSCVGPRPKTERPGWRGGGEDGVRPDESVKMPSLRDLLLKVLFQQDIQP</sequence>
<proteinExistence type="predicted"/>
<dbReference type="EMBL" id="JBIRYI010000009">
    <property type="protein sequence ID" value="MFI2488268.1"/>
    <property type="molecule type" value="Genomic_DNA"/>
</dbReference>
<dbReference type="Proteomes" id="UP001611580">
    <property type="component" value="Unassembled WGS sequence"/>
</dbReference>
<dbReference type="RefSeq" id="WP_397405450.1">
    <property type="nucleotide sequence ID" value="NZ_JBIRYI010000009.1"/>
</dbReference>
<feature type="compositionally biased region" description="Basic and acidic residues" evidence="1">
    <location>
        <begin position="71"/>
        <end position="91"/>
    </location>
</feature>
<evidence type="ECO:0000256" key="1">
    <source>
        <dbReference type="SAM" id="MobiDB-lite"/>
    </source>
</evidence>
<feature type="compositionally biased region" description="Gly residues" evidence="1">
    <location>
        <begin position="1"/>
        <end position="13"/>
    </location>
</feature>
<evidence type="ECO:0000313" key="2">
    <source>
        <dbReference type="EMBL" id="MFI2488268.1"/>
    </source>
</evidence>
<reference evidence="2 3" key="1">
    <citation type="submission" date="2024-10" db="EMBL/GenBank/DDBJ databases">
        <title>The Natural Products Discovery Center: Release of the First 8490 Sequenced Strains for Exploring Actinobacteria Biosynthetic Diversity.</title>
        <authorList>
            <person name="Kalkreuter E."/>
            <person name="Kautsar S.A."/>
            <person name="Yang D."/>
            <person name="Bader C.D."/>
            <person name="Teijaro C.N."/>
            <person name="Fluegel L."/>
            <person name="Davis C.M."/>
            <person name="Simpson J.R."/>
            <person name="Lauterbach L."/>
            <person name="Steele A.D."/>
            <person name="Gui C."/>
            <person name="Meng S."/>
            <person name="Li G."/>
            <person name="Viehrig K."/>
            <person name="Ye F."/>
            <person name="Su P."/>
            <person name="Kiefer A.F."/>
            <person name="Nichols A."/>
            <person name="Cepeda A.J."/>
            <person name="Yan W."/>
            <person name="Fan B."/>
            <person name="Jiang Y."/>
            <person name="Adhikari A."/>
            <person name="Zheng C.-J."/>
            <person name="Schuster L."/>
            <person name="Cowan T.M."/>
            <person name="Smanski M.J."/>
            <person name="Chevrette M.G."/>
            <person name="De Carvalho L.P.S."/>
            <person name="Shen B."/>
        </authorList>
    </citation>
    <scope>NUCLEOTIDE SEQUENCE [LARGE SCALE GENOMIC DNA]</scope>
    <source>
        <strain evidence="2 3">NPDC019481</strain>
    </source>
</reference>
<gene>
    <name evidence="2" type="ORF">ACH47X_15235</name>
</gene>
<accession>A0ABW7XLM4</accession>
<evidence type="ECO:0000313" key="3">
    <source>
        <dbReference type="Proteomes" id="UP001611580"/>
    </source>
</evidence>
<keyword evidence="3" id="KW-1185">Reference proteome</keyword>
<protein>
    <submittedName>
        <fullName evidence="2">Uncharacterized protein</fullName>
    </submittedName>
</protein>
<feature type="region of interest" description="Disordered" evidence="1">
    <location>
        <begin position="1"/>
        <end position="21"/>
    </location>
</feature>
<comment type="caution">
    <text evidence="2">The sequence shown here is derived from an EMBL/GenBank/DDBJ whole genome shotgun (WGS) entry which is preliminary data.</text>
</comment>
<organism evidence="2 3">
    <name type="scientific">Promicromonospora kroppenstedtii</name>
    <dbReference type="NCBI Taxonomy" id="440482"/>
    <lineage>
        <taxon>Bacteria</taxon>
        <taxon>Bacillati</taxon>
        <taxon>Actinomycetota</taxon>
        <taxon>Actinomycetes</taxon>
        <taxon>Micrococcales</taxon>
        <taxon>Promicromonosporaceae</taxon>
        <taxon>Promicromonospora</taxon>
    </lineage>
</organism>
<feature type="region of interest" description="Disordered" evidence="1">
    <location>
        <begin position="67"/>
        <end position="91"/>
    </location>
</feature>